<evidence type="ECO:0000313" key="3">
    <source>
        <dbReference type="Proteomes" id="UP001149165"/>
    </source>
</evidence>
<sequence>MDSSRYTSLVSSAASKLGISNVPITANSLTATASPYGTPVDSVSYTATPKAATSTGGSASASPLPSSTSTGSGAQITLRTLYLGVVFGVGAYVL</sequence>
<dbReference type="AlphaFoldDB" id="A0A9W9FJ48"/>
<gene>
    <name evidence="2" type="ORF">N7456_007110</name>
</gene>
<accession>A0A9W9FJ48</accession>
<proteinExistence type="predicted"/>
<comment type="caution">
    <text evidence="2">The sequence shown here is derived from an EMBL/GenBank/DDBJ whole genome shotgun (WGS) entry which is preliminary data.</text>
</comment>
<evidence type="ECO:0000313" key="2">
    <source>
        <dbReference type="EMBL" id="KAJ5101058.1"/>
    </source>
</evidence>
<organism evidence="2 3">
    <name type="scientific">Penicillium angulare</name>
    <dbReference type="NCBI Taxonomy" id="116970"/>
    <lineage>
        <taxon>Eukaryota</taxon>
        <taxon>Fungi</taxon>
        <taxon>Dikarya</taxon>
        <taxon>Ascomycota</taxon>
        <taxon>Pezizomycotina</taxon>
        <taxon>Eurotiomycetes</taxon>
        <taxon>Eurotiomycetidae</taxon>
        <taxon>Eurotiales</taxon>
        <taxon>Aspergillaceae</taxon>
        <taxon>Penicillium</taxon>
    </lineage>
</organism>
<dbReference type="EMBL" id="JAPQKH010000004">
    <property type="protein sequence ID" value="KAJ5101058.1"/>
    <property type="molecule type" value="Genomic_DNA"/>
</dbReference>
<dbReference type="Proteomes" id="UP001149165">
    <property type="component" value="Unassembled WGS sequence"/>
</dbReference>
<reference evidence="2" key="2">
    <citation type="journal article" date="2023" name="IMA Fungus">
        <title>Comparative genomic study of the Penicillium genus elucidates a diverse pangenome and 15 lateral gene transfer events.</title>
        <authorList>
            <person name="Petersen C."/>
            <person name="Sorensen T."/>
            <person name="Nielsen M.R."/>
            <person name="Sondergaard T.E."/>
            <person name="Sorensen J.L."/>
            <person name="Fitzpatrick D.A."/>
            <person name="Frisvad J.C."/>
            <person name="Nielsen K.L."/>
        </authorList>
    </citation>
    <scope>NUCLEOTIDE SEQUENCE</scope>
    <source>
        <strain evidence="2">IBT 30069</strain>
    </source>
</reference>
<evidence type="ECO:0000256" key="1">
    <source>
        <dbReference type="SAM" id="MobiDB-lite"/>
    </source>
</evidence>
<feature type="region of interest" description="Disordered" evidence="1">
    <location>
        <begin position="49"/>
        <end position="72"/>
    </location>
</feature>
<reference evidence="2" key="1">
    <citation type="submission" date="2022-11" db="EMBL/GenBank/DDBJ databases">
        <authorList>
            <person name="Petersen C."/>
        </authorList>
    </citation>
    <scope>NUCLEOTIDE SEQUENCE</scope>
    <source>
        <strain evidence="2">IBT 30069</strain>
    </source>
</reference>
<protein>
    <submittedName>
        <fullName evidence="2">Uncharacterized protein</fullName>
    </submittedName>
</protein>
<name>A0A9W9FJ48_9EURO</name>
<keyword evidence="3" id="KW-1185">Reference proteome</keyword>